<evidence type="ECO:0000256" key="2">
    <source>
        <dbReference type="ARBA" id="ARBA00022691"/>
    </source>
</evidence>
<dbReference type="InterPro" id="IPR029063">
    <property type="entry name" value="SAM-dependent_MTases_sf"/>
</dbReference>
<dbReference type="Gene3D" id="3.40.50.150">
    <property type="entry name" value="Vaccinia Virus protein VP39"/>
    <property type="match status" value="1"/>
</dbReference>
<name>A0AAE0V3F6_9TELE</name>
<keyword evidence="5" id="KW-1185">Reference proteome</keyword>
<sequence length="347" mass="38853">MTKGGKRHANMDQDGKWFAHVGSQQYEVTREACTTTGAMLSQAKLQHMQGQEKYPKTFNNHKKTAMGRSYPFSEHDNRVSLQDNIETYGHFKPGSSMAVSSEQQISATYFVREIEKNDGSILKVYQCSTGDVGCVVWDAAIVLSKYLETEQFCNSRSGVSTWSSKHVVELGAGTGVVGIMAASLGAIVKSINLVCCQFAALSPALFDPHRANVTVTDLEDLQPLLQRNIQENRELLRTGSITAKVLKWGENVTDFLPHPDYILMADCIYYEQSVEPLVETLKLLSGPDTCVICCYEQRTMGVNPEVEKRFFELLLQDFEAEEVPAERQDPEFNSPDIHILHLRCRNG</sequence>
<proteinExistence type="predicted"/>
<dbReference type="EMBL" id="JAUCMX010000008">
    <property type="protein sequence ID" value="KAK3538194.1"/>
    <property type="molecule type" value="Genomic_DNA"/>
</dbReference>
<dbReference type="GO" id="GO:0032259">
    <property type="term" value="P:methylation"/>
    <property type="evidence" value="ECO:0007669"/>
    <property type="project" value="UniProtKB-KW"/>
</dbReference>
<organism evidence="4 5">
    <name type="scientific">Hemibagrus guttatus</name>
    <dbReference type="NCBI Taxonomy" id="175788"/>
    <lineage>
        <taxon>Eukaryota</taxon>
        <taxon>Metazoa</taxon>
        <taxon>Chordata</taxon>
        <taxon>Craniata</taxon>
        <taxon>Vertebrata</taxon>
        <taxon>Euteleostomi</taxon>
        <taxon>Actinopterygii</taxon>
        <taxon>Neopterygii</taxon>
        <taxon>Teleostei</taxon>
        <taxon>Ostariophysi</taxon>
        <taxon>Siluriformes</taxon>
        <taxon>Bagridae</taxon>
        <taxon>Hemibagrus</taxon>
    </lineage>
</organism>
<dbReference type="GO" id="GO:0005829">
    <property type="term" value="C:cytosol"/>
    <property type="evidence" value="ECO:0007669"/>
    <property type="project" value="TreeGrafter"/>
</dbReference>
<dbReference type="GO" id="GO:0032991">
    <property type="term" value="C:protein-containing complex"/>
    <property type="evidence" value="ECO:0007669"/>
    <property type="project" value="TreeGrafter"/>
</dbReference>
<evidence type="ECO:0000313" key="5">
    <source>
        <dbReference type="Proteomes" id="UP001274896"/>
    </source>
</evidence>
<dbReference type="PANTHER" id="PTHR14614">
    <property type="entry name" value="HEPATOCELLULAR CARCINOMA-ASSOCIATED ANTIGEN"/>
    <property type="match status" value="1"/>
</dbReference>
<evidence type="ECO:0000259" key="3">
    <source>
        <dbReference type="Pfam" id="PF15115"/>
    </source>
</evidence>
<dbReference type="GO" id="GO:0008168">
    <property type="term" value="F:methyltransferase activity"/>
    <property type="evidence" value="ECO:0007669"/>
    <property type="project" value="UniProtKB-KW"/>
</dbReference>
<gene>
    <name evidence="4" type="ORF">QTP70_033120</name>
</gene>
<protein>
    <recommendedName>
        <fullName evidence="3">Domain of unknown function with conserved HDNR motif domain-containing protein</fullName>
    </recommendedName>
</protein>
<dbReference type="AlphaFoldDB" id="A0AAE0V3F6"/>
<keyword evidence="1" id="KW-0489">Methyltransferase</keyword>
<reference evidence="4" key="1">
    <citation type="submission" date="2023-06" db="EMBL/GenBank/DDBJ databases">
        <title>Male Hemibagrus guttatus genome.</title>
        <authorList>
            <person name="Bian C."/>
        </authorList>
    </citation>
    <scope>NUCLEOTIDE SEQUENCE</scope>
    <source>
        <strain evidence="4">Male_cb2023</strain>
        <tissue evidence="4">Muscle</tissue>
    </source>
</reference>
<dbReference type="SUPFAM" id="SSF53335">
    <property type="entry name" value="S-adenosyl-L-methionine-dependent methyltransferases"/>
    <property type="match status" value="1"/>
</dbReference>
<dbReference type="InterPro" id="IPR029369">
    <property type="entry name" value="HDNR"/>
</dbReference>
<dbReference type="Pfam" id="PF10294">
    <property type="entry name" value="Methyltransf_16"/>
    <property type="match status" value="1"/>
</dbReference>
<dbReference type="Pfam" id="PF15115">
    <property type="entry name" value="HDNR"/>
    <property type="match status" value="1"/>
</dbReference>
<dbReference type="PANTHER" id="PTHR14614:SF44">
    <property type="entry name" value="PROTEIN N-LYSINE METHYLTRANSFERASE METTL21D"/>
    <property type="match status" value="1"/>
</dbReference>
<evidence type="ECO:0000313" key="4">
    <source>
        <dbReference type="EMBL" id="KAK3538194.1"/>
    </source>
</evidence>
<comment type="caution">
    <text evidence="4">The sequence shown here is derived from an EMBL/GenBank/DDBJ whole genome shotgun (WGS) entry which is preliminary data.</text>
</comment>
<dbReference type="InterPro" id="IPR019410">
    <property type="entry name" value="Methyltransf_16"/>
</dbReference>
<accession>A0AAE0V3F6</accession>
<evidence type="ECO:0000256" key="1">
    <source>
        <dbReference type="ARBA" id="ARBA00022603"/>
    </source>
</evidence>
<keyword evidence="1" id="KW-0808">Transferase</keyword>
<dbReference type="Proteomes" id="UP001274896">
    <property type="component" value="Unassembled WGS sequence"/>
</dbReference>
<feature type="domain" description="Domain of unknown function with conserved HDNR motif" evidence="3">
    <location>
        <begin position="1"/>
        <end position="90"/>
    </location>
</feature>
<keyword evidence="2" id="KW-0949">S-adenosyl-L-methionine</keyword>